<comment type="caution">
    <text evidence="3">The sequence shown here is derived from an EMBL/GenBank/DDBJ whole genome shotgun (WGS) entry which is preliminary data.</text>
</comment>
<reference evidence="4" key="1">
    <citation type="submission" date="2017-09" db="EMBL/GenBank/DDBJ databases">
        <title>Depth-based differentiation of microbial function through sediment-hosted aquifers and enrichment of novel symbionts in the deep terrestrial subsurface.</title>
        <authorList>
            <person name="Probst A.J."/>
            <person name="Ladd B."/>
            <person name="Jarett J.K."/>
            <person name="Geller-Mcgrath D.E."/>
            <person name="Sieber C.M.K."/>
            <person name="Emerson J.B."/>
            <person name="Anantharaman K."/>
            <person name="Thomas B.C."/>
            <person name="Malmstrom R."/>
            <person name="Stieglmeier M."/>
            <person name="Klingl A."/>
            <person name="Woyke T."/>
            <person name="Ryan C.M."/>
            <person name="Banfield J.F."/>
        </authorList>
    </citation>
    <scope>NUCLEOTIDE SEQUENCE [LARGE SCALE GENOMIC DNA]</scope>
</reference>
<accession>A0A2M7TB59</accession>
<evidence type="ECO:0000259" key="2">
    <source>
        <dbReference type="Pfam" id="PF13581"/>
    </source>
</evidence>
<keyword evidence="1" id="KW-0418">Kinase</keyword>
<protein>
    <recommendedName>
        <fullName evidence="2">Histidine kinase/HSP90-like ATPase domain-containing protein</fullName>
    </recommendedName>
</protein>
<dbReference type="Proteomes" id="UP000230956">
    <property type="component" value="Unassembled WGS sequence"/>
</dbReference>
<dbReference type="InterPro" id="IPR003594">
    <property type="entry name" value="HATPase_dom"/>
</dbReference>
<dbReference type="Pfam" id="PF13581">
    <property type="entry name" value="HATPase_c_2"/>
    <property type="match status" value="1"/>
</dbReference>
<sequence>MNNHHVKRRLDIKSHRKNLSLIRQEVEEVAEECGFGETDIYQMKVAVSEAAANAIEHGSPHGEENFIHLVIECDPDKILIEVADEGVFKARLPVTNGRPSHRGRGIFLMTALMDEVSITEHQEGTVVRLVKLKESAKDQEQRQQVPMV</sequence>
<evidence type="ECO:0000256" key="1">
    <source>
        <dbReference type="ARBA" id="ARBA00022527"/>
    </source>
</evidence>
<name>A0A2M7TB59_9ACTN</name>
<dbReference type="InterPro" id="IPR050267">
    <property type="entry name" value="Anti-sigma-factor_SerPK"/>
</dbReference>
<keyword evidence="1" id="KW-0808">Transferase</keyword>
<dbReference type="AlphaFoldDB" id="A0A2M7TB59"/>
<dbReference type="RefSeq" id="WP_286677814.1">
    <property type="nucleotide sequence ID" value="NZ_MNXI01000035.1"/>
</dbReference>
<dbReference type="CDD" id="cd16936">
    <property type="entry name" value="HATPase_RsbW-like"/>
    <property type="match status" value="1"/>
</dbReference>
<dbReference type="SUPFAM" id="SSF55874">
    <property type="entry name" value="ATPase domain of HSP90 chaperone/DNA topoisomerase II/histidine kinase"/>
    <property type="match status" value="1"/>
</dbReference>
<evidence type="ECO:0000313" key="3">
    <source>
        <dbReference type="EMBL" id="PIZ42296.1"/>
    </source>
</evidence>
<evidence type="ECO:0000313" key="4">
    <source>
        <dbReference type="Proteomes" id="UP000230956"/>
    </source>
</evidence>
<gene>
    <name evidence="3" type="ORF">COY37_00710</name>
</gene>
<dbReference type="PANTHER" id="PTHR35526">
    <property type="entry name" value="ANTI-SIGMA-F FACTOR RSBW-RELATED"/>
    <property type="match status" value="1"/>
</dbReference>
<dbReference type="InterPro" id="IPR036890">
    <property type="entry name" value="HATPase_C_sf"/>
</dbReference>
<dbReference type="PANTHER" id="PTHR35526:SF3">
    <property type="entry name" value="ANTI-SIGMA-F FACTOR RSBW"/>
    <property type="match status" value="1"/>
</dbReference>
<keyword evidence="1" id="KW-0723">Serine/threonine-protein kinase</keyword>
<dbReference type="EMBL" id="PFNG01000020">
    <property type="protein sequence ID" value="PIZ42296.1"/>
    <property type="molecule type" value="Genomic_DNA"/>
</dbReference>
<dbReference type="GO" id="GO:0004674">
    <property type="term" value="F:protein serine/threonine kinase activity"/>
    <property type="evidence" value="ECO:0007669"/>
    <property type="project" value="UniProtKB-KW"/>
</dbReference>
<dbReference type="Gene3D" id="3.30.565.10">
    <property type="entry name" value="Histidine kinase-like ATPase, C-terminal domain"/>
    <property type="match status" value="1"/>
</dbReference>
<feature type="domain" description="Histidine kinase/HSP90-like ATPase" evidence="2">
    <location>
        <begin position="17"/>
        <end position="131"/>
    </location>
</feature>
<organism evidence="3 4">
    <name type="scientific">Candidatus Aquicultor secundus</name>
    <dbReference type="NCBI Taxonomy" id="1973895"/>
    <lineage>
        <taxon>Bacteria</taxon>
        <taxon>Bacillati</taxon>
        <taxon>Actinomycetota</taxon>
        <taxon>Candidatus Aquicultoria</taxon>
        <taxon>Candidatus Aquicultorales</taxon>
        <taxon>Candidatus Aquicultoraceae</taxon>
        <taxon>Candidatus Aquicultor</taxon>
    </lineage>
</organism>
<proteinExistence type="predicted"/>